<gene>
    <name evidence="4" type="ORF">DRJ21_00735</name>
</gene>
<evidence type="ECO:0000259" key="3">
    <source>
        <dbReference type="PROSITE" id="PS52009"/>
    </source>
</evidence>
<dbReference type="InterPro" id="IPR051822">
    <property type="entry name" value="Glycosyl_Hydrolase_84"/>
</dbReference>
<evidence type="ECO:0000313" key="5">
    <source>
        <dbReference type="Proteomes" id="UP000281962"/>
    </source>
</evidence>
<name>A0A497EUT5_9CREN</name>
<keyword evidence="1" id="KW-0378">Hydrolase</keyword>
<keyword evidence="2" id="KW-0326">Glycosidase</keyword>
<dbReference type="PROSITE" id="PS52009">
    <property type="entry name" value="GH84"/>
    <property type="match status" value="1"/>
</dbReference>
<dbReference type="SUPFAM" id="SSF51445">
    <property type="entry name" value="(Trans)glycosidases"/>
    <property type="match status" value="1"/>
</dbReference>
<accession>A0A497EUT5</accession>
<proteinExistence type="predicted"/>
<dbReference type="Proteomes" id="UP000281962">
    <property type="component" value="Unassembled WGS sequence"/>
</dbReference>
<dbReference type="PANTHER" id="PTHR13170">
    <property type="entry name" value="O-GLCNACASE"/>
    <property type="match status" value="1"/>
</dbReference>
<evidence type="ECO:0000256" key="2">
    <source>
        <dbReference type="ARBA" id="ARBA00023295"/>
    </source>
</evidence>
<dbReference type="InterPro" id="IPR017853">
    <property type="entry name" value="GH"/>
</dbReference>
<organism evidence="4 5">
    <name type="scientific">Thermoproteota archaeon</name>
    <dbReference type="NCBI Taxonomy" id="2056631"/>
    <lineage>
        <taxon>Archaea</taxon>
        <taxon>Thermoproteota</taxon>
    </lineage>
</organism>
<dbReference type="Gene3D" id="3.20.20.80">
    <property type="entry name" value="Glycosidases"/>
    <property type="match status" value="1"/>
</dbReference>
<dbReference type="Pfam" id="PF07555">
    <property type="entry name" value="NAGidase"/>
    <property type="match status" value="1"/>
</dbReference>
<reference evidence="4 5" key="1">
    <citation type="submission" date="2018-06" db="EMBL/GenBank/DDBJ databases">
        <title>Extensive metabolic versatility and redundancy in microbially diverse, dynamic hydrothermal sediments.</title>
        <authorList>
            <person name="Dombrowski N."/>
            <person name="Teske A."/>
            <person name="Baker B.J."/>
        </authorList>
    </citation>
    <scope>NUCLEOTIDE SEQUENCE [LARGE SCALE GENOMIC DNA]</scope>
    <source>
        <strain evidence="4">B30_G17</strain>
    </source>
</reference>
<evidence type="ECO:0000313" key="4">
    <source>
        <dbReference type="EMBL" id="RLE51154.1"/>
    </source>
</evidence>
<dbReference type="GO" id="GO:1901135">
    <property type="term" value="P:carbohydrate derivative metabolic process"/>
    <property type="evidence" value="ECO:0007669"/>
    <property type="project" value="UniProtKB-ARBA"/>
</dbReference>
<dbReference type="InterPro" id="IPR011496">
    <property type="entry name" value="O-GlcNAcase_cat"/>
</dbReference>
<sequence>MFGVVEGFYGPMWDWIDRLSILEFMGRIELNLYIYGPKWDSYHREWWRIPYNENFMNNFALFVDAGRRYGVDVSFALSPGLDIDYSSMNDLNLLLRKFGRIMDLGVDVISLFLDDIPPIIRGKGFKTLAEAQAKLVNRVYDELKPRALIFCPTFYYGVKGDYLRELGELLDPGIYVMWTGMYVCPYRMSSSEFEMVTSILGRKPFVWDNYPVNDYFICRGIVRLHLGPIKNRPSNIRDLVSGYTANPANQVEVSKFALYSIARMIWEEENYDPNRALRDAVGFLVNRSARYWFERFVEFNRATFMDLNENVIVKDNADEVLELIRQLRETLTNLKLLKEIEPVLKKMESIARYAKGEHVGLSYRVQTSGEYNPPIPADRMKDEIFGIVARRMPWYVKVYPSAEWW</sequence>
<evidence type="ECO:0000256" key="1">
    <source>
        <dbReference type="ARBA" id="ARBA00022801"/>
    </source>
</evidence>
<dbReference type="EMBL" id="QMQY01000018">
    <property type="protein sequence ID" value="RLE51154.1"/>
    <property type="molecule type" value="Genomic_DNA"/>
</dbReference>
<feature type="domain" description="GH84" evidence="3">
    <location>
        <begin position="1"/>
        <end position="269"/>
    </location>
</feature>
<dbReference type="GO" id="GO:0015929">
    <property type="term" value="F:hexosaminidase activity"/>
    <property type="evidence" value="ECO:0007669"/>
    <property type="project" value="UniProtKB-ARBA"/>
</dbReference>
<dbReference type="PANTHER" id="PTHR13170:SF16">
    <property type="entry name" value="PROTEIN O-GLCNACASE"/>
    <property type="match status" value="1"/>
</dbReference>
<protein>
    <submittedName>
        <fullName evidence="4">Hyaluronidase</fullName>
    </submittedName>
</protein>
<comment type="caution">
    <text evidence="4">The sequence shown here is derived from an EMBL/GenBank/DDBJ whole genome shotgun (WGS) entry which is preliminary data.</text>
</comment>
<dbReference type="AlphaFoldDB" id="A0A497EUT5"/>